<accession>A0A1G6HMQ7</accession>
<keyword evidence="2" id="KW-0255">Endonuclease</keyword>
<evidence type="ECO:0000313" key="3">
    <source>
        <dbReference type="Proteomes" id="UP000199039"/>
    </source>
</evidence>
<evidence type="ECO:0000259" key="1">
    <source>
        <dbReference type="Pfam" id="PF03372"/>
    </source>
</evidence>
<dbReference type="SUPFAM" id="SSF56219">
    <property type="entry name" value="DNase I-like"/>
    <property type="match status" value="1"/>
</dbReference>
<keyword evidence="3" id="KW-1185">Reference proteome</keyword>
<protein>
    <submittedName>
        <fullName evidence="2">Metal-dependent hydrolase, endonuclease/exonuclease/phosphatase family</fullName>
    </submittedName>
</protein>
<dbReference type="Pfam" id="PF03372">
    <property type="entry name" value="Exo_endo_phos"/>
    <property type="match status" value="1"/>
</dbReference>
<dbReference type="OrthoDB" id="3820230at2"/>
<dbReference type="Gene3D" id="3.60.10.10">
    <property type="entry name" value="Endonuclease/exonuclease/phosphatase"/>
    <property type="match status" value="1"/>
</dbReference>
<dbReference type="Proteomes" id="UP000199039">
    <property type="component" value="Unassembled WGS sequence"/>
</dbReference>
<gene>
    <name evidence="2" type="ORF">SAMN05216410_1142</name>
</gene>
<keyword evidence="2" id="KW-0269">Exonuclease</keyword>
<dbReference type="GO" id="GO:0004519">
    <property type="term" value="F:endonuclease activity"/>
    <property type="evidence" value="ECO:0007669"/>
    <property type="project" value="UniProtKB-KW"/>
</dbReference>
<organism evidence="2 3">
    <name type="scientific">Sanguibacter gelidistatuariae</name>
    <dbReference type="NCBI Taxonomy" id="1814289"/>
    <lineage>
        <taxon>Bacteria</taxon>
        <taxon>Bacillati</taxon>
        <taxon>Actinomycetota</taxon>
        <taxon>Actinomycetes</taxon>
        <taxon>Micrococcales</taxon>
        <taxon>Sanguibacteraceae</taxon>
        <taxon>Sanguibacter</taxon>
    </lineage>
</organism>
<dbReference type="InterPro" id="IPR036691">
    <property type="entry name" value="Endo/exonu/phosph_ase_sf"/>
</dbReference>
<dbReference type="RefSeq" id="WP_093181385.1">
    <property type="nucleotide sequence ID" value="NZ_FMYH01000001.1"/>
</dbReference>
<name>A0A1G6HMQ7_9MICO</name>
<evidence type="ECO:0000313" key="2">
    <source>
        <dbReference type="EMBL" id="SDB95587.1"/>
    </source>
</evidence>
<dbReference type="EMBL" id="FMYH01000001">
    <property type="protein sequence ID" value="SDB95587.1"/>
    <property type="molecule type" value="Genomic_DNA"/>
</dbReference>
<dbReference type="InterPro" id="IPR005135">
    <property type="entry name" value="Endo/exonuclease/phosphatase"/>
</dbReference>
<feature type="domain" description="Endonuclease/exonuclease/phosphatase" evidence="1">
    <location>
        <begin position="4"/>
        <end position="221"/>
    </location>
</feature>
<dbReference type="STRING" id="1814289.SAMN05216410_1142"/>
<keyword evidence="2" id="KW-0378">Hydrolase</keyword>
<dbReference type="GO" id="GO:0004527">
    <property type="term" value="F:exonuclease activity"/>
    <property type="evidence" value="ECO:0007669"/>
    <property type="project" value="UniProtKB-KW"/>
</dbReference>
<sequence length="237" mass="25662">MRLLSYNVKSLQIDADAVRRVIVETSPDVVAVQEATRYLTGGRRRMRRLAAETGMVCVIPGGSPFGAYTTALLVSAELAPTVVGTRGRPLSWRWWRRRDLVAWPTRRGCAVVDLGDVVVISVHLGLDARERADHCDEINALLERYGPHRCIVAGDLNETPDGPSWAALGRHLRDMAAGSTEGTFPVPTARRRIDGVLVGSAIAGGEVRVVRSDAALRGSDHFPLLCADLQVGPVPRG</sequence>
<reference evidence="2 3" key="1">
    <citation type="submission" date="2016-09" db="EMBL/GenBank/DDBJ databases">
        <authorList>
            <person name="Capua I."/>
            <person name="De Benedictis P."/>
            <person name="Joannis T."/>
            <person name="Lombin L.H."/>
            <person name="Cattoli G."/>
        </authorList>
    </citation>
    <scope>NUCLEOTIDE SEQUENCE [LARGE SCALE GENOMIC DNA]</scope>
    <source>
        <strain evidence="2 3">ISLP-3</strain>
    </source>
</reference>
<proteinExistence type="predicted"/>
<dbReference type="AlphaFoldDB" id="A0A1G6HMQ7"/>
<keyword evidence="2" id="KW-0540">Nuclease</keyword>